<name>A0ABD0YEB8_9HEMI</name>
<evidence type="ECO:0008006" key="4">
    <source>
        <dbReference type="Google" id="ProtNLM"/>
    </source>
</evidence>
<dbReference type="Proteomes" id="UP001558652">
    <property type="component" value="Unassembled WGS sequence"/>
</dbReference>
<gene>
    <name evidence="2" type="ORF">AAG570_005080</name>
</gene>
<dbReference type="InterPro" id="IPR040346">
    <property type="entry name" value="GEX1/Brambleberry"/>
</dbReference>
<dbReference type="PANTHER" id="PTHR33538:SF1">
    <property type="entry name" value="PROTEIN BRAMBLEBERRY"/>
    <property type="match status" value="1"/>
</dbReference>
<sequence length="447" mass="50916">MSRFKTVLLLFFSVGIVRGSFFEWLGWSDPQESLVSNGVPLMKVPFEELSPEEKFLVEASKITGLHLSQLDTCQHKLVMKLKSSCGSLSEEDLAKLSVNLLNCQLAVEGRQEFPCSENMSLKACTRDMDAETWNAYHVIGNRARAVCYAARQQQFRALSEMTVNKLMSTVHKQIVALTSLQEQQDNMASLAVTTMNELSKGTKEVIKSHNAVRFSQTSMTEGVNRNLKQLETESILIENMHKEFTDLMIDLQQKIGAASKQVEQQSLYREQEHNQLLTDFKGLSSSASNLRHKIDKSGMTVTEQNKISGQQFKETLEHLRDINASITYMSQLVTEIRSHFDKKMGLVTYAIGKNVDVLLRWIYKFYKMNRRAEYTTRDRRFVNLDNSGDSNSKVNDWLKAVLAVAELLVWPYAKVVRGAKNIQQTIVYIAEFMPEENIDVLVDNLSK</sequence>
<proteinExistence type="predicted"/>
<accession>A0ABD0YEB8</accession>
<evidence type="ECO:0000313" key="2">
    <source>
        <dbReference type="EMBL" id="KAL1116608.1"/>
    </source>
</evidence>
<dbReference type="EMBL" id="JBFDAA010000017">
    <property type="protein sequence ID" value="KAL1116608.1"/>
    <property type="molecule type" value="Genomic_DNA"/>
</dbReference>
<evidence type="ECO:0000256" key="1">
    <source>
        <dbReference type="SAM" id="SignalP"/>
    </source>
</evidence>
<protein>
    <recommendedName>
        <fullName evidence="4">Protein brambleberry-like</fullName>
    </recommendedName>
</protein>
<reference evidence="2 3" key="1">
    <citation type="submission" date="2024-07" db="EMBL/GenBank/DDBJ databases">
        <title>Chromosome-level genome assembly of the water stick insect Ranatra chinensis (Heteroptera: Nepidae).</title>
        <authorList>
            <person name="Liu X."/>
        </authorList>
    </citation>
    <scope>NUCLEOTIDE SEQUENCE [LARGE SCALE GENOMIC DNA]</scope>
    <source>
        <strain evidence="2">Cailab_2021Rc</strain>
        <tissue evidence="2">Muscle</tissue>
    </source>
</reference>
<feature type="signal peptide" evidence="1">
    <location>
        <begin position="1"/>
        <end position="19"/>
    </location>
</feature>
<keyword evidence="1" id="KW-0732">Signal</keyword>
<organism evidence="2 3">
    <name type="scientific">Ranatra chinensis</name>
    <dbReference type="NCBI Taxonomy" id="642074"/>
    <lineage>
        <taxon>Eukaryota</taxon>
        <taxon>Metazoa</taxon>
        <taxon>Ecdysozoa</taxon>
        <taxon>Arthropoda</taxon>
        <taxon>Hexapoda</taxon>
        <taxon>Insecta</taxon>
        <taxon>Pterygota</taxon>
        <taxon>Neoptera</taxon>
        <taxon>Paraneoptera</taxon>
        <taxon>Hemiptera</taxon>
        <taxon>Heteroptera</taxon>
        <taxon>Panheteroptera</taxon>
        <taxon>Nepomorpha</taxon>
        <taxon>Nepidae</taxon>
        <taxon>Ranatrinae</taxon>
        <taxon>Ranatra</taxon>
    </lineage>
</organism>
<comment type="caution">
    <text evidence="2">The sequence shown here is derived from an EMBL/GenBank/DDBJ whole genome shotgun (WGS) entry which is preliminary data.</text>
</comment>
<feature type="chain" id="PRO_5044846914" description="Protein brambleberry-like" evidence="1">
    <location>
        <begin position="20"/>
        <end position="447"/>
    </location>
</feature>
<dbReference type="AlphaFoldDB" id="A0ABD0YEB8"/>
<keyword evidence="3" id="KW-1185">Reference proteome</keyword>
<evidence type="ECO:0000313" key="3">
    <source>
        <dbReference type="Proteomes" id="UP001558652"/>
    </source>
</evidence>
<dbReference type="PANTHER" id="PTHR33538">
    <property type="entry name" value="PROTEIN GAMETE EXPRESSED 1"/>
    <property type="match status" value="1"/>
</dbReference>